<dbReference type="AlphaFoldDB" id="A0A366F791"/>
<evidence type="ECO:0000313" key="1">
    <source>
        <dbReference type="EMBL" id="RBP09830.1"/>
    </source>
</evidence>
<dbReference type="InterPro" id="IPR010775">
    <property type="entry name" value="DUF1365"/>
</dbReference>
<sequence length="254" mass="27818">MTDASALYVGSVFHRRLGATPHRFRYRVFWLLVDLDELAGLGRRLRLFSHNAFNLFSLDDRDHGDGSARSLREQAVALLAAHGFTSPPGAIRLLCMPRTLGYDFNPLSVYFCYDRDGALIALIHEVHNTFGGRHSYVLPADPAQGEVRQACDKAFFVSPFLPMGLRYEFRVAPPGESVAVAIRVAGPDGPILRAALTAKRRPFTDAMLARAALAVPFVAIKTVAAIHWQAVRLFAKGARWRGPGKPAEPAAGAL</sequence>
<proteinExistence type="predicted"/>
<dbReference type="EMBL" id="QNRK01000020">
    <property type="protein sequence ID" value="RBP09830.1"/>
    <property type="molecule type" value="Genomic_DNA"/>
</dbReference>
<organism evidence="1 2">
    <name type="scientific">Roseiarcus fermentans</name>
    <dbReference type="NCBI Taxonomy" id="1473586"/>
    <lineage>
        <taxon>Bacteria</taxon>
        <taxon>Pseudomonadati</taxon>
        <taxon>Pseudomonadota</taxon>
        <taxon>Alphaproteobacteria</taxon>
        <taxon>Hyphomicrobiales</taxon>
        <taxon>Roseiarcaceae</taxon>
        <taxon>Roseiarcus</taxon>
    </lineage>
</organism>
<dbReference type="Pfam" id="PF07103">
    <property type="entry name" value="DUF1365"/>
    <property type="match status" value="1"/>
</dbReference>
<dbReference type="PANTHER" id="PTHR33973">
    <property type="entry name" value="OS07G0153300 PROTEIN"/>
    <property type="match status" value="1"/>
</dbReference>
<name>A0A366F791_9HYPH</name>
<protein>
    <recommendedName>
        <fullName evidence="3">DUF1365 family protein</fullName>
    </recommendedName>
</protein>
<dbReference type="Proteomes" id="UP000253529">
    <property type="component" value="Unassembled WGS sequence"/>
</dbReference>
<gene>
    <name evidence="1" type="ORF">DFR50_12030</name>
</gene>
<dbReference type="PANTHER" id="PTHR33973:SF4">
    <property type="entry name" value="OS07G0153300 PROTEIN"/>
    <property type="match status" value="1"/>
</dbReference>
<evidence type="ECO:0008006" key="3">
    <source>
        <dbReference type="Google" id="ProtNLM"/>
    </source>
</evidence>
<reference evidence="1 2" key="1">
    <citation type="submission" date="2018-06" db="EMBL/GenBank/DDBJ databases">
        <title>Genomic Encyclopedia of Type Strains, Phase IV (KMG-IV): sequencing the most valuable type-strain genomes for metagenomic binning, comparative biology and taxonomic classification.</title>
        <authorList>
            <person name="Goeker M."/>
        </authorList>
    </citation>
    <scope>NUCLEOTIDE SEQUENCE [LARGE SCALE GENOMIC DNA]</scope>
    <source>
        <strain evidence="1 2">DSM 24875</strain>
    </source>
</reference>
<accession>A0A366F791</accession>
<comment type="caution">
    <text evidence="1">The sequence shown here is derived from an EMBL/GenBank/DDBJ whole genome shotgun (WGS) entry which is preliminary data.</text>
</comment>
<dbReference type="OrthoDB" id="9778801at2"/>
<evidence type="ECO:0000313" key="2">
    <source>
        <dbReference type="Proteomes" id="UP000253529"/>
    </source>
</evidence>
<keyword evidence="2" id="KW-1185">Reference proteome</keyword>
<dbReference type="RefSeq" id="WP_113890583.1">
    <property type="nucleotide sequence ID" value="NZ_QNRK01000020.1"/>
</dbReference>